<evidence type="ECO:0000259" key="1">
    <source>
        <dbReference type="Pfam" id="PF14534"/>
    </source>
</evidence>
<dbReference type="EMBL" id="RJTM01000002">
    <property type="protein sequence ID" value="RNL95207.1"/>
    <property type="molecule type" value="Genomic_DNA"/>
</dbReference>
<dbReference type="Gene3D" id="3.10.450.50">
    <property type="match status" value="1"/>
</dbReference>
<evidence type="ECO:0000313" key="2">
    <source>
        <dbReference type="EMBL" id="RNL95207.1"/>
    </source>
</evidence>
<dbReference type="InterPro" id="IPR027843">
    <property type="entry name" value="DUF4440"/>
</dbReference>
<dbReference type="AlphaFoldDB" id="A0A3N0F5B8"/>
<dbReference type="Proteomes" id="UP000267469">
    <property type="component" value="Unassembled WGS sequence"/>
</dbReference>
<dbReference type="SUPFAM" id="SSF54427">
    <property type="entry name" value="NTF2-like"/>
    <property type="match status" value="1"/>
</dbReference>
<organism evidence="2 3">
    <name type="scientific">Sinomicrobium pectinilyticum</name>
    <dbReference type="NCBI Taxonomy" id="1084421"/>
    <lineage>
        <taxon>Bacteria</taxon>
        <taxon>Pseudomonadati</taxon>
        <taxon>Bacteroidota</taxon>
        <taxon>Flavobacteriia</taxon>
        <taxon>Flavobacteriales</taxon>
        <taxon>Flavobacteriaceae</taxon>
        <taxon>Sinomicrobium</taxon>
    </lineage>
</organism>
<keyword evidence="3" id="KW-1185">Reference proteome</keyword>
<feature type="domain" description="DUF4440" evidence="1">
    <location>
        <begin position="7"/>
        <end position="93"/>
    </location>
</feature>
<protein>
    <submittedName>
        <fullName evidence="2">Nuclear transport factor 2 family protein</fullName>
    </submittedName>
</protein>
<proteinExistence type="predicted"/>
<accession>A0A3N0F5B8</accession>
<dbReference type="InterPro" id="IPR032710">
    <property type="entry name" value="NTF2-like_dom_sf"/>
</dbReference>
<name>A0A3N0F5B8_SINP1</name>
<sequence length="107" mass="12154">MDIPNILKRLLKAQQESDSVAYADCFSETAIVYDEGQVHRGKSEIQTWNRNTNAKYKTVLEPLDITAEDDVYVLTSKVSGTFEGSPVVLKFRFGIREEQIRSLEITP</sequence>
<comment type="caution">
    <text evidence="2">The sequence shown here is derived from an EMBL/GenBank/DDBJ whole genome shotgun (WGS) entry which is preliminary data.</text>
</comment>
<gene>
    <name evidence="2" type="ORF">ED312_01005</name>
</gene>
<dbReference type="OrthoDB" id="8684708at2"/>
<dbReference type="RefSeq" id="WP_123214119.1">
    <property type="nucleotide sequence ID" value="NZ_RJTM01000002.1"/>
</dbReference>
<evidence type="ECO:0000313" key="3">
    <source>
        <dbReference type="Proteomes" id="UP000267469"/>
    </source>
</evidence>
<reference evidence="2 3" key="1">
    <citation type="submission" date="2018-10" db="EMBL/GenBank/DDBJ databases">
        <title>Sinomicrobium pectinilyticum sp. nov., a pectinase-producing bacterium isolated from alkaline and saline soil, and emended description of the genus Sinomicrobium.</title>
        <authorList>
            <person name="Cheng B."/>
            <person name="Li C."/>
            <person name="Lai Q."/>
            <person name="Du M."/>
            <person name="Shao Z."/>
            <person name="Xu P."/>
            <person name="Yang C."/>
        </authorList>
    </citation>
    <scope>NUCLEOTIDE SEQUENCE [LARGE SCALE GENOMIC DNA]</scope>
    <source>
        <strain evidence="2 3">5DNS001</strain>
    </source>
</reference>
<dbReference type="Pfam" id="PF14534">
    <property type="entry name" value="DUF4440"/>
    <property type="match status" value="1"/>
</dbReference>